<evidence type="ECO:0000256" key="1">
    <source>
        <dbReference type="SAM" id="MobiDB-lite"/>
    </source>
</evidence>
<proteinExistence type="predicted"/>
<reference evidence="2" key="2">
    <citation type="journal article" date="2015" name="Data Brief">
        <title>Shoot transcriptome of the giant reed, Arundo donax.</title>
        <authorList>
            <person name="Barrero R.A."/>
            <person name="Guerrero F.D."/>
            <person name="Moolhuijzen P."/>
            <person name="Goolsby J.A."/>
            <person name="Tidwell J."/>
            <person name="Bellgard S.E."/>
            <person name="Bellgard M.I."/>
        </authorList>
    </citation>
    <scope>NUCLEOTIDE SEQUENCE</scope>
    <source>
        <tissue evidence="2">Shoot tissue taken approximately 20 cm above the soil surface</tissue>
    </source>
</reference>
<feature type="compositionally biased region" description="Polar residues" evidence="1">
    <location>
        <begin position="15"/>
        <end position="24"/>
    </location>
</feature>
<accession>A0A0A9RC02</accession>
<dbReference type="AlphaFoldDB" id="A0A0A9RC02"/>
<organism evidence="2">
    <name type="scientific">Arundo donax</name>
    <name type="common">Giant reed</name>
    <name type="synonym">Donax arundinaceus</name>
    <dbReference type="NCBI Taxonomy" id="35708"/>
    <lineage>
        <taxon>Eukaryota</taxon>
        <taxon>Viridiplantae</taxon>
        <taxon>Streptophyta</taxon>
        <taxon>Embryophyta</taxon>
        <taxon>Tracheophyta</taxon>
        <taxon>Spermatophyta</taxon>
        <taxon>Magnoliopsida</taxon>
        <taxon>Liliopsida</taxon>
        <taxon>Poales</taxon>
        <taxon>Poaceae</taxon>
        <taxon>PACMAD clade</taxon>
        <taxon>Arundinoideae</taxon>
        <taxon>Arundineae</taxon>
        <taxon>Arundo</taxon>
    </lineage>
</organism>
<sequence length="45" mass="5047">MTSHRQKLYRIAGDRNQTQQAGTVRTIKSQTIFTSSRPPWGEVGG</sequence>
<feature type="region of interest" description="Disordered" evidence="1">
    <location>
        <begin position="1"/>
        <end position="24"/>
    </location>
</feature>
<reference evidence="2" key="1">
    <citation type="submission" date="2014-09" db="EMBL/GenBank/DDBJ databases">
        <authorList>
            <person name="Magalhaes I.L.F."/>
            <person name="Oliveira U."/>
            <person name="Santos F.R."/>
            <person name="Vidigal T.H.D.A."/>
            <person name="Brescovit A.D."/>
            <person name="Santos A.J."/>
        </authorList>
    </citation>
    <scope>NUCLEOTIDE SEQUENCE</scope>
    <source>
        <tissue evidence="2">Shoot tissue taken approximately 20 cm above the soil surface</tissue>
    </source>
</reference>
<evidence type="ECO:0000313" key="2">
    <source>
        <dbReference type="EMBL" id="JAD30617.1"/>
    </source>
</evidence>
<dbReference type="EMBL" id="GBRH01267278">
    <property type="protein sequence ID" value="JAD30617.1"/>
    <property type="molecule type" value="Transcribed_RNA"/>
</dbReference>
<name>A0A0A9RC02_ARUDO</name>
<protein>
    <submittedName>
        <fullName evidence="2">Uncharacterized protein</fullName>
    </submittedName>
</protein>